<dbReference type="Pfam" id="PF01494">
    <property type="entry name" value="FAD_binding_3"/>
    <property type="match status" value="1"/>
</dbReference>
<evidence type="ECO:0000256" key="1">
    <source>
        <dbReference type="ARBA" id="ARBA00001974"/>
    </source>
</evidence>
<evidence type="ECO:0000313" key="6">
    <source>
        <dbReference type="EMBL" id="GAA2676266.1"/>
    </source>
</evidence>
<feature type="compositionally biased region" description="Low complexity" evidence="4">
    <location>
        <begin position="544"/>
        <end position="574"/>
    </location>
</feature>
<organism evidence="6 7">
    <name type="scientific">Streptomyces lunalinharesii</name>
    <dbReference type="NCBI Taxonomy" id="333384"/>
    <lineage>
        <taxon>Bacteria</taxon>
        <taxon>Bacillati</taxon>
        <taxon>Actinomycetota</taxon>
        <taxon>Actinomycetes</taxon>
        <taxon>Kitasatosporales</taxon>
        <taxon>Streptomycetaceae</taxon>
        <taxon>Streptomyces</taxon>
    </lineage>
</organism>
<dbReference type="Pfam" id="PF21274">
    <property type="entry name" value="Rng_hyd_C"/>
    <property type="match status" value="1"/>
</dbReference>
<reference evidence="6 7" key="1">
    <citation type="journal article" date="2019" name="Int. J. Syst. Evol. Microbiol.">
        <title>The Global Catalogue of Microorganisms (GCM) 10K type strain sequencing project: providing services to taxonomists for standard genome sequencing and annotation.</title>
        <authorList>
            <consortium name="The Broad Institute Genomics Platform"/>
            <consortium name="The Broad Institute Genome Sequencing Center for Infectious Disease"/>
            <person name="Wu L."/>
            <person name="Ma J."/>
        </authorList>
    </citation>
    <scope>NUCLEOTIDE SEQUENCE [LARGE SCALE GENOMIC DNA]</scope>
    <source>
        <strain evidence="6 7">JCM 16374</strain>
    </source>
</reference>
<dbReference type="RefSeq" id="WP_344580750.1">
    <property type="nucleotide sequence ID" value="NZ_BAAARK010000020.1"/>
</dbReference>
<sequence>MDALNRKPADLSSDHDHDSEPATRPTVPPARPEIDTEARRAPATAPAGRDTDVIVVGAGPTGLLLAGDLAEAGLAVTLLERRDDTTSNLSRALAVHARTLEQLDARGLADELIAGGHRLPGLQVFGDAVLPATRLHSRFPFVLITPQYEVERLLLRRARQAGVTFRYGAEVRGLTQDADGVTVRFRAAGEPAGDVGSLRAGYVVGTDGARSSVRAAIGLPFPGKAVVRSVVLADVRLDRAPDSPFAVRAARDAFALVGSFGDGWYRVLGWHRHAPASDDAPATLDEVREVTRLSFGTDFGMHDARWISRFHSDERQAPAYRVGRVFVAGDAAHVHSPAGGQGMNVGLQDAANLSWKLAAVVRGHSPDALLDSYQEERHPVGTAVLRSSGALIRLALLRAAPGRALRRLGGQLLTHLPPLSRRAIGGVSGIDVAYPAGPGAHRLAGRRAPDLRLAGGGRLYELLRQSAFVLVTPAGEIPEEAMREAATDRVVTACWASERRTALLVRPDGYVAWATDATDPGERAAALRTALVRWTGIGSDPADPAGMATASSASPASPASAPAAARSAGRSARR</sequence>
<gene>
    <name evidence="6" type="ORF">GCM10009864_54640</name>
</gene>
<feature type="domain" description="FAD-binding" evidence="5">
    <location>
        <begin position="50"/>
        <end position="387"/>
    </location>
</feature>
<evidence type="ECO:0000256" key="2">
    <source>
        <dbReference type="ARBA" id="ARBA00022630"/>
    </source>
</evidence>
<evidence type="ECO:0000256" key="3">
    <source>
        <dbReference type="ARBA" id="ARBA00022827"/>
    </source>
</evidence>
<dbReference type="SUPFAM" id="SSF51905">
    <property type="entry name" value="FAD/NAD(P)-binding domain"/>
    <property type="match status" value="1"/>
</dbReference>
<dbReference type="GO" id="GO:0004497">
    <property type="term" value="F:monooxygenase activity"/>
    <property type="evidence" value="ECO:0007669"/>
    <property type="project" value="UniProtKB-KW"/>
</dbReference>
<name>A0ABN3SG64_9ACTN</name>
<dbReference type="EMBL" id="BAAARK010000020">
    <property type="protein sequence ID" value="GAA2676266.1"/>
    <property type="molecule type" value="Genomic_DNA"/>
</dbReference>
<proteinExistence type="predicted"/>
<evidence type="ECO:0000256" key="4">
    <source>
        <dbReference type="SAM" id="MobiDB-lite"/>
    </source>
</evidence>
<comment type="cofactor">
    <cofactor evidence="1">
        <name>FAD</name>
        <dbReference type="ChEBI" id="CHEBI:57692"/>
    </cofactor>
</comment>
<evidence type="ECO:0000313" key="7">
    <source>
        <dbReference type="Proteomes" id="UP001500994"/>
    </source>
</evidence>
<feature type="region of interest" description="Disordered" evidence="4">
    <location>
        <begin position="541"/>
        <end position="574"/>
    </location>
</feature>
<keyword evidence="2" id="KW-0285">Flavoprotein</keyword>
<dbReference type="InterPro" id="IPR050641">
    <property type="entry name" value="RIFMO-like"/>
</dbReference>
<dbReference type="PANTHER" id="PTHR43004:SF19">
    <property type="entry name" value="BINDING MONOOXYGENASE, PUTATIVE (JCVI)-RELATED"/>
    <property type="match status" value="1"/>
</dbReference>
<keyword evidence="6" id="KW-0560">Oxidoreductase</keyword>
<dbReference type="Proteomes" id="UP001500994">
    <property type="component" value="Unassembled WGS sequence"/>
</dbReference>
<keyword evidence="6" id="KW-0503">Monooxygenase</keyword>
<keyword evidence="7" id="KW-1185">Reference proteome</keyword>
<dbReference type="Gene3D" id="3.50.50.60">
    <property type="entry name" value="FAD/NAD(P)-binding domain"/>
    <property type="match status" value="1"/>
</dbReference>
<evidence type="ECO:0000259" key="5">
    <source>
        <dbReference type="Pfam" id="PF01494"/>
    </source>
</evidence>
<dbReference type="Gene3D" id="3.40.30.120">
    <property type="match status" value="1"/>
</dbReference>
<keyword evidence="3" id="KW-0274">FAD</keyword>
<accession>A0ABN3SG64</accession>
<dbReference type="PANTHER" id="PTHR43004">
    <property type="entry name" value="TRK SYSTEM POTASSIUM UPTAKE PROTEIN"/>
    <property type="match status" value="1"/>
</dbReference>
<comment type="caution">
    <text evidence="6">The sequence shown here is derived from an EMBL/GenBank/DDBJ whole genome shotgun (WGS) entry which is preliminary data.</text>
</comment>
<dbReference type="PRINTS" id="PR00420">
    <property type="entry name" value="RNGMNOXGNASE"/>
</dbReference>
<dbReference type="Gene3D" id="3.30.70.2450">
    <property type="match status" value="1"/>
</dbReference>
<feature type="compositionally biased region" description="Basic and acidic residues" evidence="4">
    <location>
        <begin position="1"/>
        <end position="21"/>
    </location>
</feature>
<dbReference type="InterPro" id="IPR036188">
    <property type="entry name" value="FAD/NAD-bd_sf"/>
</dbReference>
<protein>
    <submittedName>
        <fullName evidence="6">FAD-dependent monooxygenase</fullName>
    </submittedName>
</protein>
<feature type="region of interest" description="Disordered" evidence="4">
    <location>
        <begin position="1"/>
        <end position="47"/>
    </location>
</feature>
<dbReference type="InterPro" id="IPR002938">
    <property type="entry name" value="FAD-bd"/>
</dbReference>